<gene>
    <name evidence="2" type="ORF">HZY62_04620</name>
    <name evidence="3" type="ORF">LX92_00053</name>
</gene>
<protein>
    <submittedName>
        <fullName evidence="2">Nicotinic acid mononucleotide adenyltransferase</fullName>
    </submittedName>
</protein>
<dbReference type="SUPFAM" id="SSF82185">
    <property type="entry name" value="Histone H3 K4-specific methyltransferase SET7/9 N-terminal domain"/>
    <property type="match status" value="1"/>
</dbReference>
<dbReference type="AlphaFoldDB" id="A0A316E4I6"/>
<evidence type="ECO:0000313" key="2">
    <source>
        <dbReference type="EMBL" id="MBD1259860.1"/>
    </source>
</evidence>
<dbReference type="EMBL" id="QGGQ01000001">
    <property type="protein sequence ID" value="PWK25314.1"/>
    <property type="molecule type" value="Genomic_DNA"/>
</dbReference>
<feature type="signal peptide" evidence="1">
    <location>
        <begin position="1"/>
        <end position="19"/>
    </location>
</feature>
<name>A0A316E4I6_9FLAO</name>
<evidence type="ECO:0000256" key="1">
    <source>
        <dbReference type="SAM" id="SignalP"/>
    </source>
</evidence>
<accession>A0A316E4I6</accession>
<proteinExistence type="predicted"/>
<reference evidence="3 4" key="1">
    <citation type="submission" date="2018-05" db="EMBL/GenBank/DDBJ databases">
        <title>Genomic Encyclopedia of Archaeal and Bacterial Type Strains, Phase II (KMG-II): from individual species to whole genera.</title>
        <authorList>
            <person name="Goeker M."/>
        </authorList>
    </citation>
    <scope>NUCLEOTIDE SEQUENCE [LARGE SCALE GENOMIC DNA]</scope>
    <source>
        <strain evidence="3 4">DSM 23514</strain>
    </source>
</reference>
<dbReference type="OrthoDB" id="1467310at2"/>
<evidence type="ECO:0000313" key="3">
    <source>
        <dbReference type="EMBL" id="PWK25314.1"/>
    </source>
</evidence>
<dbReference type="Proteomes" id="UP000651837">
    <property type="component" value="Unassembled WGS sequence"/>
</dbReference>
<keyword evidence="5" id="KW-1185">Reference proteome</keyword>
<evidence type="ECO:0000313" key="4">
    <source>
        <dbReference type="Proteomes" id="UP000245667"/>
    </source>
</evidence>
<keyword evidence="1" id="KW-0732">Signal</keyword>
<reference evidence="2 5" key="2">
    <citation type="submission" date="2020-07" db="EMBL/GenBank/DDBJ databases">
        <title>The draft genome sequence of Maribacter polysiphoniae KCTC 22021.</title>
        <authorList>
            <person name="Mu L."/>
        </authorList>
    </citation>
    <scope>NUCLEOTIDE SEQUENCE [LARGE SCALE GENOMIC DNA]</scope>
    <source>
        <strain evidence="2 5">KCTC 22021</strain>
    </source>
</reference>
<sequence>MKNILILLTVLLATSFAYAQQENKVGLNEETELIEATYFHDNGIVSQVGTFNLDGKLHGEWTSFNEEGKKISEGAYLNGRKVGKWTFWVGDQMKEVRYSNNEIASVDGVKKEGLAKN</sequence>
<dbReference type="RefSeq" id="WP_109648282.1">
    <property type="nucleotide sequence ID" value="NZ_JACWLN010000002.1"/>
</dbReference>
<organism evidence="3 4">
    <name type="scientific">Maribacter polysiphoniae</name>
    <dbReference type="NCBI Taxonomy" id="429344"/>
    <lineage>
        <taxon>Bacteria</taxon>
        <taxon>Pseudomonadati</taxon>
        <taxon>Bacteroidota</taxon>
        <taxon>Flavobacteriia</taxon>
        <taxon>Flavobacteriales</taxon>
        <taxon>Flavobacteriaceae</taxon>
        <taxon>Maribacter</taxon>
    </lineage>
</organism>
<comment type="caution">
    <text evidence="3">The sequence shown here is derived from an EMBL/GenBank/DDBJ whole genome shotgun (WGS) entry which is preliminary data.</text>
</comment>
<dbReference type="Proteomes" id="UP000245667">
    <property type="component" value="Unassembled WGS sequence"/>
</dbReference>
<evidence type="ECO:0000313" key="5">
    <source>
        <dbReference type="Proteomes" id="UP000651837"/>
    </source>
</evidence>
<feature type="chain" id="PRO_5016297118" evidence="1">
    <location>
        <begin position="20"/>
        <end position="117"/>
    </location>
</feature>
<dbReference type="Gene3D" id="2.20.110.10">
    <property type="entry name" value="Histone H3 K4-specific methyltransferase SET7/9 N-terminal domain"/>
    <property type="match status" value="1"/>
</dbReference>
<dbReference type="EMBL" id="JACWLN010000002">
    <property type="protein sequence ID" value="MBD1259860.1"/>
    <property type="molecule type" value="Genomic_DNA"/>
</dbReference>